<dbReference type="EMBL" id="OZ019900">
    <property type="protein sequence ID" value="CAK9235241.1"/>
    <property type="molecule type" value="Genomic_DNA"/>
</dbReference>
<evidence type="ECO:0000313" key="1">
    <source>
        <dbReference type="EMBL" id="CAK9235241.1"/>
    </source>
</evidence>
<protein>
    <submittedName>
        <fullName evidence="1">Uncharacterized protein</fullName>
    </submittedName>
</protein>
<organism evidence="1 2">
    <name type="scientific">Sphagnum troendelagicum</name>
    <dbReference type="NCBI Taxonomy" id="128251"/>
    <lineage>
        <taxon>Eukaryota</taxon>
        <taxon>Viridiplantae</taxon>
        <taxon>Streptophyta</taxon>
        <taxon>Embryophyta</taxon>
        <taxon>Bryophyta</taxon>
        <taxon>Sphagnophytina</taxon>
        <taxon>Sphagnopsida</taxon>
        <taxon>Sphagnales</taxon>
        <taxon>Sphagnaceae</taxon>
        <taxon>Sphagnum</taxon>
    </lineage>
</organism>
<reference evidence="1" key="1">
    <citation type="submission" date="2024-02" db="EMBL/GenBank/DDBJ databases">
        <authorList>
            <consortium name="ELIXIR-Norway"/>
            <consortium name="Elixir Norway"/>
        </authorList>
    </citation>
    <scope>NUCLEOTIDE SEQUENCE</scope>
</reference>
<evidence type="ECO:0000313" key="2">
    <source>
        <dbReference type="Proteomes" id="UP001497512"/>
    </source>
</evidence>
<dbReference type="Proteomes" id="UP001497512">
    <property type="component" value="Chromosome 8"/>
</dbReference>
<keyword evidence="2" id="KW-1185">Reference proteome</keyword>
<dbReference type="PANTHER" id="PTHR12323">
    <property type="entry name" value="SR-RELATED CTD ASSOCIATED FACTOR 6"/>
    <property type="match status" value="1"/>
</dbReference>
<dbReference type="PANTHER" id="PTHR12323:SF0">
    <property type="entry name" value="CALCIUM HOMEOSTASIS ENDOPLASMIC RETICULUM PROTEIN"/>
    <property type="match status" value="1"/>
</dbReference>
<gene>
    <name evidence="1" type="ORF">CSSPTR1EN2_LOCUS22618</name>
</gene>
<proteinExistence type="predicted"/>
<accession>A0ABP0V2I0</accession>
<sequence>MQRAAFRAALAETLKGRILATDGVEPQLYMVYLANDSLFNRPTAEKQPQGPGSGGSCLQQPVLGSMLAAIYDNPQNAEVNWDQLQKTLHSWGAKEVFEHWHDQYAEGEMVAGPPLPEPPSLKQRCAAGNAASALTLFSFQVKQDDLIFNNQTRVQNCISQICWNVLG</sequence>
<name>A0ABP0V2I0_9BRYO</name>